<dbReference type="PANTHER" id="PTHR33048:SF108">
    <property type="entry name" value="INTEGRAL MEMBRANE PROTEIN"/>
    <property type="match status" value="1"/>
</dbReference>
<evidence type="ECO:0000313" key="9">
    <source>
        <dbReference type="Proteomes" id="UP000190776"/>
    </source>
</evidence>
<comment type="subcellular location">
    <subcellularLocation>
        <location evidence="1">Membrane</location>
        <topology evidence="1">Multi-pass membrane protein</topology>
    </subcellularLocation>
</comment>
<feature type="transmembrane region" description="Helical" evidence="6">
    <location>
        <begin position="206"/>
        <end position="226"/>
    </location>
</feature>
<sequence>MKDASKSRTGEILVGNIVPQIIASFFVIARIISKACIRRKWGADDTMLCIAWSTSIVLTTLSCALTAYGAGIHADELPDWALGTNLKLQYAGLLFYVLTLSLTKITICLFYLDIFADPFNRRLAQCALAYILAYTVPLVALSIFQCAPIAAYWDKALAEAPGTYCVPMQPHFWACALCNIFADVWLVLQVVPNIVPLQLPRRQKAVLLGVVSLGWLVVVASVVRLVRIRAIPADGDFTWASYDVTIWSAVEVDAGLVCVAAPAAKPLVKRFAPGWLRKGEEEGTGMATMRLGNLEEATRNLEEATRMGDGGEQGEEAARRDEAAAAKAEGDGVGWGYVGGLVRSLSGKKRRGSLASTGSGGSAGLGDITKEVDFRIETSERDLEQGSSPRISLAGLRGGVSGWRNSWRPVFMTKM</sequence>
<feature type="transmembrane region" description="Helical" evidence="6">
    <location>
        <begin position="45"/>
        <end position="70"/>
    </location>
</feature>
<comment type="caution">
    <text evidence="8">The sequence shown here is derived from an EMBL/GenBank/DDBJ whole genome shotgun (WGS) entry which is preliminary data.</text>
</comment>
<evidence type="ECO:0000256" key="4">
    <source>
        <dbReference type="ARBA" id="ARBA00023136"/>
    </source>
</evidence>
<evidence type="ECO:0000256" key="3">
    <source>
        <dbReference type="ARBA" id="ARBA00022989"/>
    </source>
</evidence>
<dbReference type="InterPro" id="IPR052337">
    <property type="entry name" value="SAT4-like"/>
</dbReference>
<reference evidence="8 9" key="1">
    <citation type="submission" date="2017-01" db="EMBL/GenBank/DDBJ databases">
        <title>Draft genome sequence of Diplodia seriata F98.1, a fungal species involved in grapevine trunk diseases.</title>
        <authorList>
            <person name="Robert-Siegwald G."/>
            <person name="Vallet J."/>
            <person name="Abou-Mansour E."/>
            <person name="Xu J."/>
            <person name="Rey P."/>
            <person name="Bertsch C."/>
            <person name="Rego C."/>
            <person name="Larignon P."/>
            <person name="Fontaine F."/>
            <person name="Lebrun M.-H."/>
        </authorList>
    </citation>
    <scope>NUCLEOTIDE SEQUENCE [LARGE SCALE GENOMIC DNA]</scope>
    <source>
        <strain evidence="8 9">F98.1</strain>
    </source>
</reference>
<dbReference type="OrthoDB" id="444631at2759"/>
<name>A0A1S8BJ66_9PEZI</name>
<dbReference type="STRING" id="420778.A0A1S8BJ66"/>
<proteinExistence type="inferred from homology"/>
<keyword evidence="4 6" id="KW-0472">Membrane</keyword>
<accession>A0A1S8BJ66</accession>
<keyword evidence="2 6" id="KW-0812">Transmembrane</keyword>
<evidence type="ECO:0000256" key="6">
    <source>
        <dbReference type="SAM" id="Phobius"/>
    </source>
</evidence>
<feature type="transmembrane region" description="Helical" evidence="6">
    <location>
        <begin position="171"/>
        <end position="194"/>
    </location>
</feature>
<organism evidence="8 9">
    <name type="scientific">Diplodia seriata</name>
    <dbReference type="NCBI Taxonomy" id="420778"/>
    <lineage>
        <taxon>Eukaryota</taxon>
        <taxon>Fungi</taxon>
        <taxon>Dikarya</taxon>
        <taxon>Ascomycota</taxon>
        <taxon>Pezizomycotina</taxon>
        <taxon>Dothideomycetes</taxon>
        <taxon>Dothideomycetes incertae sedis</taxon>
        <taxon>Botryosphaeriales</taxon>
        <taxon>Botryosphaeriaceae</taxon>
        <taxon>Diplodia</taxon>
    </lineage>
</organism>
<dbReference type="InterPro" id="IPR049326">
    <property type="entry name" value="Rhodopsin_dom_fungi"/>
</dbReference>
<gene>
    <name evidence="8" type="ORF">BK809_0007618</name>
</gene>
<evidence type="ECO:0000313" key="8">
    <source>
        <dbReference type="EMBL" id="OMP87531.1"/>
    </source>
</evidence>
<feature type="domain" description="Rhodopsin" evidence="7">
    <location>
        <begin position="29"/>
        <end position="270"/>
    </location>
</feature>
<dbReference type="AlphaFoldDB" id="A0A1S8BJ66"/>
<protein>
    <recommendedName>
        <fullName evidence="7">Rhodopsin domain-containing protein</fullName>
    </recommendedName>
</protein>
<comment type="similarity">
    <text evidence="5">Belongs to the SAT4 family.</text>
</comment>
<evidence type="ECO:0000259" key="7">
    <source>
        <dbReference type="Pfam" id="PF20684"/>
    </source>
</evidence>
<feature type="transmembrane region" description="Helical" evidence="6">
    <location>
        <begin position="90"/>
        <end position="115"/>
    </location>
</feature>
<dbReference type="EMBL" id="MSZU01000076">
    <property type="protein sequence ID" value="OMP87531.1"/>
    <property type="molecule type" value="Genomic_DNA"/>
</dbReference>
<evidence type="ECO:0000256" key="1">
    <source>
        <dbReference type="ARBA" id="ARBA00004141"/>
    </source>
</evidence>
<dbReference type="Proteomes" id="UP000190776">
    <property type="component" value="Unassembled WGS sequence"/>
</dbReference>
<dbReference type="PANTHER" id="PTHR33048">
    <property type="entry name" value="PTH11-LIKE INTEGRAL MEMBRANE PROTEIN (AFU_ORTHOLOGUE AFUA_5G11245)"/>
    <property type="match status" value="1"/>
</dbReference>
<evidence type="ECO:0000256" key="2">
    <source>
        <dbReference type="ARBA" id="ARBA00022692"/>
    </source>
</evidence>
<evidence type="ECO:0000256" key="5">
    <source>
        <dbReference type="ARBA" id="ARBA00038359"/>
    </source>
</evidence>
<feature type="transmembrane region" description="Helical" evidence="6">
    <location>
        <begin position="12"/>
        <end position="33"/>
    </location>
</feature>
<keyword evidence="3 6" id="KW-1133">Transmembrane helix</keyword>
<dbReference type="GO" id="GO:0016020">
    <property type="term" value="C:membrane"/>
    <property type="evidence" value="ECO:0007669"/>
    <property type="project" value="UniProtKB-SubCell"/>
</dbReference>
<feature type="transmembrane region" description="Helical" evidence="6">
    <location>
        <begin position="127"/>
        <end position="151"/>
    </location>
</feature>
<dbReference type="Pfam" id="PF20684">
    <property type="entry name" value="Fung_rhodopsin"/>
    <property type="match status" value="1"/>
</dbReference>